<feature type="domain" description="DUF753" evidence="1">
    <location>
        <begin position="180"/>
        <end position="248"/>
    </location>
</feature>
<proteinExistence type="predicted"/>
<evidence type="ECO:0000313" key="2">
    <source>
        <dbReference type="EnsemblMetazoa" id="ENSAATROPP007969"/>
    </source>
</evidence>
<feature type="domain" description="DUF753" evidence="1">
    <location>
        <begin position="404"/>
        <end position="477"/>
    </location>
</feature>
<keyword evidence="3" id="KW-1185">Reference proteome</keyword>
<dbReference type="PANTHER" id="PTHR21721:SF26">
    <property type="entry name" value="DUF753 DOMAIN-CONTAINING PROTEIN-RELATED"/>
    <property type="match status" value="1"/>
</dbReference>
<dbReference type="InterPro" id="IPR008472">
    <property type="entry name" value="DUF753"/>
</dbReference>
<evidence type="ECO:0000259" key="1">
    <source>
        <dbReference type="Pfam" id="PF05444"/>
    </source>
</evidence>
<dbReference type="PANTHER" id="PTHR21721">
    <property type="entry name" value="GH09876P-RELATED"/>
    <property type="match status" value="1"/>
</dbReference>
<accession>A0AAG5DAY4</accession>
<protein>
    <recommendedName>
        <fullName evidence="1">DUF753 domain-containing protein</fullName>
    </recommendedName>
</protein>
<feature type="domain" description="DUF753" evidence="1">
    <location>
        <begin position="1169"/>
        <end position="1241"/>
    </location>
</feature>
<evidence type="ECO:0000313" key="3">
    <source>
        <dbReference type="Proteomes" id="UP000075880"/>
    </source>
</evidence>
<feature type="domain" description="DUF753" evidence="1">
    <location>
        <begin position="1836"/>
        <end position="1906"/>
    </location>
</feature>
<dbReference type="Pfam" id="PF05444">
    <property type="entry name" value="DUF753"/>
    <property type="match status" value="6"/>
</dbReference>
<reference evidence="2" key="1">
    <citation type="submission" date="2024-04" db="UniProtKB">
        <authorList>
            <consortium name="EnsemblMetazoa"/>
        </authorList>
    </citation>
    <scope>IDENTIFICATION</scope>
    <source>
        <strain evidence="2">EBRO</strain>
    </source>
</reference>
<dbReference type="EnsemblMetazoa" id="ENSAATROPT008831">
    <property type="protein sequence ID" value="ENSAATROPP007969"/>
    <property type="gene ID" value="ENSAATROPG007197"/>
</dbReference>
<name>A0AAG5DAY4_ANOAO</name>
<organism evidence="2 3">
    <name type="scientific">Anopheles atroparvus</name>
    <name type="common">European mosquito</name>
    <dbReference type="NCBI Taxonomy" id="41427"/>
    <lineage>
        <taxon>Eukaryota</taxon>
        <taxon>Metazoa</taxon>
        <taxon>Ecdysozoa</taxon>
        <taxon>Arthropoda</taxon>
        <taxon>Hexapoda</taxon>
        <taxon>Insecta</taxon>
        <taxon>Pterygota</taxon>
        <taxon>Neoptera</taxon>
        <taxon>Endopterygota</taxon>
        <taxon>Diptera</taxon>
        <taxon>Nematocera</taxon>
        <taxon>Culicoidea</taxon>
        <taxon>Culicidae</taxon>
        <taxon>Anophelinae</taxon>
        <taxon>Anopheles</taxon>
    </lineage>
</organism>
<feature type="domain" description="DUF753" evidence="1">
    <location>
        <begin position="1425"/>
        <end position="1501"/>
    </location>
</feature>
<dbReference type="Proteomes" id="UP000075880">
    <property type="component" value="Unassembled WGS sequence"/>
</dbReference>
<sequence length="2343" mass="252382">MAASERVKTTSGTGRSSRQWLVILTAATFGFLLLPATVTSQQVECYYCDTACDLVIPEQIERCAIECGTWYSSVGNGIEVYRGCIEYAPSDAIIYQTCDEDLCNDETPVRCLRCDSIYSNECQEVVCSNEEDQCYLNPADGHRGCTSDPTYETDCLPAAGDGRCSLCTPKNGRSCNENIRCVVCDGSSDEKCLQDPGAVQICPSSTDQCFRYLDSAQTLHMGCTSSQDFLANCNKPRNCRTCASNECNRDDVFACYSCSDCYSVDKEVLIPIECTIFETNRCYVGYDWQEKVTYRGCASQELLPFDAADLCYETGCNGDDFPVHLQCFQCAGCDQINPADVNYCRSDSATGCFMLLSGPDAGSRTLLRGCNTDDAYDECREDQNCVTCSGDGCNGGPKTVPVICTQCSGVDQCEQSGGNTYSCNDLTFYNRCYMYSDAGGTLVKGCLLDLEPDSEVATACYDSDDSRCQYCAGFGCNQQHCVSCDSRIEGLACILGLSSGALRYELCSGGCRMVVDAEGYTMRGCVDPLVDPCEVTVECELTLQPGSNGDLFPRDRRHCYKCNGDELCKEQQDQTSEQYCPLFYGASDGCYIYKDGSTVVRGCTTDPDARCQTADDPACLVWSDSLSNGAAVLEPISCYQNCPGGDTSELVPSCPPVICSATNNRCFLSVSITGVISRGCTSTIQGCPSDSRDCFVCNEPNCNGVYAVCATCDTEQNADCTVAEEHGDVCEGAAGCFHYVDADREIFGCAERAPTFCTDNADHCQFCQEEPFCNAKAFSFCYSCIDCGEVNGVAVVDTRICPADTCFTGLLGTRIDRGCYSDMPEPIEQYRELQNCAEPFLCNSLARSELTSCYVCADCAQEPNAETSQLCLNPPSNRCYTVLGEDGLVERGCVGDALPEGCVEELNCIVCNGEDNCNGRVANGVPTPESPGFSCVRCEGENCSDYNQVTVCPNEKGLLFDGCVTYVDGTDVKKGCLSDGALWELCSVEDGLCTVSNVPNGNARTISCFTCSGATRECVQQQAQEAVTAMYEHGGCVVFIQDDGTIVRDNTYEGRSCATNGAQLCTECYTDECNGQLFPSDRLHCYQCRGEDCAQLSTMEGSAIVSQPCLRYGETEGRQCYTRFEGALYAERGCRSDDDVCADPAGPCQLCDDDGCNDGGFSGFQETATCLSCGSNLACDTNPTMQTCSDPSRGCYTFVSGLFVIAKGCVSDVNPSNAWYNDCTPPGGNERCQHCTGDNCNGNRCFVCSSRTSAGCFEPSIGLVDSSACPTEECVAFIDGKNTKLLGKPLLSSFRLFFSDNGHIVRGCAFDYSEQTASVCSEERETCLQCVGDHCNGGPMPRNRIKCYQCSGSGVDCISPTKDSAKYCPTYEKDGAEGCYTYFADVNTVERGCVAERETDCDGYCQRCSTTECNNQPALMPNTLRCVQCDGVENCGTMTNVPKPCSGELLLGRSDRCYTFFDDGGAVSGRGCLSQLTEQESLWCQDRADTTCKLCSPDGCNSGSVECIVCDSATNPACAGDVLPGGLERRCGTGRCVSLVKEATTWKGCAEDFEEECVSQDEDGARCAIFDGNLSNKGIFPEDRLQCYQCKGDPTTCGLLDARINPEACQWYNPSDECYTYVADSGETIRGCMSDPANSKECTDDPSHCIRCNTAVGCNTAPSMQESLLSCAKCSQAAECTERDRNPVFEGCTGLVLLGRHDSCYTYSFGDETLERGCLSEADPTIRAQCPVEGSTECSVCHCDQCNGPPERCIVCQDAEGCGDVQGAAGRLEDCRTGSCVVFAKQLIDGGDALTIVKGCSEDYEADTCTRGPPDDYQVCQSPGCNDVLFPPTRIRCYQCEGAACSDPSLQPTICEPYVPSKDVCYSFLDRQQKGCVGRLSDEQLVVCLKGDGTECQVCSSEDGCNVEPRVQQCTVCSSQTDPGCADSEWASTTAPIRKPCPTGGCATFIDVNGYTVKDCAVDHQLTDASCAETPFCFVCTSGDGCNDGLRFPSDRLQCFQCSGAECVDVTLGKPTACQRYDPSDACYTYALGPSSVARGCLSDRPQCVDEACVTCTTPNTGCNTEPALVANEHSCYQCTGGVECAQGQTGSGIACSAPLLLGRTDACYTFVDTYTVRRGCLSDEGACDPSNPSCHVCTTGIDCNGNKYEVATHECIQCDESYDGEACRWGYSKTEAIRCPTESLTSNTNGCYSCYGDDAAEPLFRRGCAGDAGQQRCREDTTLAVCLGTGCNNRNERLQICAKCDDVGCDADNWIVEECRGTVSYLRRGCYILRDTRKRILARGCVADLNESVWQRCLNARDGSCMTCLENQCNRAETLGGRRITGLAAMLTILLVGTFLQP</sequence>
<feature type="domain" description="DUF753" evidence="1">
    <location>
        <begin position="1585"/>
        <end position="1659"/>
    </location>
</feature>